<accession>A0A9D1AD79</accession>
<dbReference type="AlphaFoldDB" id="A0A9D1AD79"/>
<feature type="region of interest" description="Disordered" evidence="1">
    <location>
        <begin position="149"/>
        <end position="168"/>
    </location>
</feature>
<evidence type="ECO:0000256" key="1">
    <source>
        <dbReference type="SAM" id="MobiDB-lite"/>
    </source>
</evidence>
<comment type="caution">
    <text evidence="2">The sequence shown here is derived from an EMBL/GenBank/DDBJ whole genome shotgun (WGS) entry which is preliminary data.</text>
</comment>
<reference evidence="2" key="1">
    <citation type="submission" date="2020-10" db="EMBL/GenBank/DDBJ databases">
        <authorList>
            <person name="Gilroy R."/>
        </authorList>
    </citation>
    <scope>NUCLEOTIDE SEQUENCE</scope>
    <source>
        <strain evidence="2">ChiSjej4B22-8148</strain>
    </source>
</reference>
<sequence>MKKRTKPIISIGTSCILLIFLSLCLLTFAILSLASAQADLRLSEKIAERTASYYQGEARASRLLADLNQELSSQSSLLETQADVLSVMADFLTKEAYSFSVSDASVSFQVPSAEDQQLFIVLTAEFPSSSYGSFFTVSAWKTESTREWSPDTHQDVYQPGKNEDLWQN</sequence>
<reference evidence="2" key="2">
    <citation type="journal article" date="2021" name="PeerJ">
        <title>Extensive microbial diversity within the chicken gut microbiome revealed by metagenomics and culture.</title>
        <authorList>
            <person name="Gilroy R."/>
            <person name="Ravi A."/>
            <person name="Getino M."/>
            <person name="Pursley I."/>
            <person name="Horton D.L."/>
            <person name="Alikhan N.F."/>
            <person name="Baker D."/>
            <person name="Gharbi K."/>
            <person name="Hall N."/>
            <person name="Watson M."/>
            <person name="Adriaenssens E.M."/>
            <person name="Foster-Nyarko E."/>
            <person name="Jarju S."/>
            <person name="Secka A."/>
            <person name="Antonio M."/>
            <person name="Oren A."/>
            <person name="Chaudhuri R.R."/>
            <person name="La Ragione R."/>
            <person name="Hildebrand F."/>
            <person name="Pallen M.J."/>
        </authorList>
    </citation>
    <scope>NUCLEOTIDE SEQUENCE</scope>
    <source>
        <strain evidence="2">ChiSjej4B22-8148</strain>
    </source>
</reference>
<gene>
    <name evidence="2" type="ORF">IAB31_10650</name>
</gene>
<dbReference type="Proteomes" id="UP000886757">
    <property type="component" value="Unassembled WGS sequence"/>
</dbReference>
<name>A0A9D1AD79_9FIRM</name>
<protein>
    <submittedName>
        <fullName evidence="2">Uncharacterized protein</fullName>
    </submittedName>
</protein>
<dbReference type="EMBL" id="DVGK01000118">
    <property type="protein sequence ID" value="HIR14366.1"/>
    <property type="molecule type" value="Genomic_DNA"/>
</dbReference>
<proteinExistence type="predicted"/>
<evidence type="ECO:0000313" key="2">
    <source>
        <dbReference type="EMBL" id="HIR14366.1"/>
    </source>
</evidence>
<organism evidence="2 3">
    <name type="scientific">Candidatus Choladousia intestinavium</name>
    <dbReference type="NCBI Taxonomy" id="2840727"/>
    <lineage>
        <taxon>Bacteria</taxon>
        <taxon>Bacillati</taxon>
        <taxon>Bacillota</taxon>
        <taxon>Clostridia</taxon>
        <taxon>Lachnospirales</taxon>
        <taxon>Lachnospiraceae</taxon>
        <taxon>Lachnospiraceae incertae sedis</taxon>
        <taxon>Candidatus Choladousia</taxon>
    </lineage>
</organism>
<evidence type="ECO:0000313" key="3">
    <source>
        <dbReference type="Proteomes" id="UP000886757"/>
    </source>
</evidence>